<dbReference type="EMBL" id="CASHSV030000409">
    <property type="protein sequence ID" value="CAJ2662953.1"/>
    <property type="molecule type" value="Genomic_DNA"/>
</dbReference>
<proteinExistence type="predicted"/>
<dbReference type="Proteomes" id="UP001177021">
    <property type="component" value="Unassembled WGS sequence"/>
</dbReference>
<evidence type="ECO:0000313" key="1">
    <source>
        <dbReference type="EMBL" id="CAJ2662953.1"/>
    </source>
</evidence>
<protein>
    <submittedName>
        <fullName evidence="1">Uncharacterized protein</fullName>
    </submittedName>
</protein>
<gene>
    <name evidence="1" type="ORF">MILVUS5_LOCUS28474</name>
</gene>
<accession>A0ACB0L0M7</accession>
<organism evidence="1 2">
    <name type="scientific">Trifolium pratense</name>
    <name type="common">Red clover</name>
    <dbReference type="NCBI Taxonomy" id="57577"/>
    <lineage>
        <taxon>Eukaryota</taxon>
        <taxon>Viridiplantae</taxon>
        <taxon>Streptophyta</taxon>
        <taxon>Embryophyta</taxon>
        <taxon>Tracheophyta</taxon>
        <taxon>Spermatophyta</taxon>
        <taxon>Magnoliopsida</taxon>
        <taxon>eudicotyledons</taxon>
        <taxon>Gunneridae</taxon>
        <taxon>Pentapetalae</taxon>
        <taxon>rosids</taxon>
        <taxon>fabids</taxon>
        <taxon>Fabales</taxon>
        <taxon>Fabaceae</taxon>
        <taxon>Papilionoideae</taxon>
        <taxon>50 kb inversion clade</taxon>
        <taxon>NPAAA clade</taxon>
        <taxon>Hologalegina</taxon>
        <taxon>IRL clade</taxon>
        <taxon>Trifolieae</taxon>
        <taxon>Trifolium</taxon>
    </lineage>
</organism>
<name>A0ACB0L0M7_TRIPR</name>
<comment type="caution">
    <text evidence="1">The sequence shown here is derived from an EMBL/GenBank/DDBJ whole genome shotgun (WGS) entry which is preliminary data.</text>
</comment>
<reference evidence="1" key="1">
    <citation type="submission" date="2023-10" db="EMBL/GenBank/DDBJ databases">
        <authorList>
            <person name="Rodriguez Cubillos JULIANA M."/>
            <person name="De Vega J."/>
        </authorList>
    </citation>
    <scope>NUCLEOTIDE SEQUENCE</scope>
</reference>
<sequence length="153" mass="17918">MKISNMSGKENEKDDQEALKGKVDEKEEKARAMWDCGSPLYDSYELVSLDHQINKNLMVFPYLHGSKSINKRFKHNSHDMVEKNVGSLEKTKKFFLVTRLSKYFVKMMKRKDNSEEKRKIKSKNKNKEMRRGIAMSIVDLFSCEGNKKITCIE</sequence>
<evidence type="ECO:0000313" key="2">
    <source>
        <dbReference type="Proteomes" id="UP001177021"/>
    </source>
</evidence>
<keyword evidence="2" id="KW-1185">Reference proteome</keyword>